<protein>
    <submittedName>
        <fullName evidence="1">Uncharacterized protein</fullName>
    </submittedName>
</protein>
<dbReference type="AlphaFoldDB" id="A0A0L8GYU2"/>
<sequence>MGISWGDRVSNTEVLCRADMPGIEALIMKAQLWPLGRYKDSLKTSLEACGISTRGWESLASDRGTWCPAVQKGVRLFDEKRFKSLD</sequence>
<evidence type="ECO:0000313" key="1">
    <source>
        <dbReference type="EMBL" id="KOF82107.1"/>
    </source>
</evidence>
<dbReference type="EMBL" id="KQ419886">
    <property type="protein sequence ID" value="KOF82107.1"/>
    <property type="molecule type" value="Genomic_DNA"/>
</dbReference>
<reference evidence="1" key="1">
    <citation type="submission" date="2015-07" db="EMBL/GenBank/DDBJ databases">
        <title>MeaNS - Measles Nucleotide Surveillance Program.</title>
        <authorList>
            <person name="Tran T."/>
            <person name="Druce J."/>
        </authorList>
    </citation>
    <scope>NUCLEOTIDE SEQUENCE</scope>
    <source>
        <strain evidence="1">UCB-OBI-ISO-001</strain>
        <tissue evidence="1">Gonad</tissue>
    </source>
</reference>
<organism evidence="1">
    <name type="scientific">Octopus bimaculoides</name>
    <name type="common">California two-spotted octopus</name>
    <dbReference type="NCBI Taxonomy" id="37653"/>
    <lineage>
        <taxon>Eukaryota</taxon>
        <taxon>Metazoa</taxon>
        <taxon>Spiralia</taxon>
        <taxon>Lophotrochozoa</taxon>
        <taxon>Mollusca</taxon>
        <taxon>Cephalopoda</taxon>
        <taxon>Coleoidea</taxon>
        <taxon>Octopodiformes</taxon>
        <taxon>Octopoda</taxon>
        <taxon>Incirrata</taxon>
        <taxon>Octopodidae</taxon>
        <taxon>Octopus</taxon>
    </lineage>
</organism>
<name>A0A0L8GYU2_OCTBM</name>
<accession>A0A0L8GYU2</accession>
<proteinExistence type="predicted"/>
<gene>
    <name evidence="1" type="ORF">OCBIM_22025688mg</name>
</gene>